<feature type="region of interest" description="Disordered" evidence="2">
    <location>
        <begin position="155"/>
        <end position="174"/>
    </location>
</feature>
<dbReference type="VEuPathDB" id="FungiDB:Z520_02535"/>
<keyword evidence="4" id="KW-1185">Reference proteome</keyword>
<organism evidence="3 4">
    <name type="scientific">Fonsecaea multimorphosa CBS 102226</name>
    <dbReference type="NCBI Taxonomy" id="1442371"/>
    <lineage>
        <taxon>Eukaryota</taxon>
        <taxon>Fungi</taxon>
        <taxon>Dikarya</taxon>
        <taxon>Ascomycota</taxon>
        <taxon>Pezizomycotina</taxon>
        <taxon>Eurotiomycetes</taxon>
        <taxon>Chaetothyriomycetidae</taxon>
        <taxon>Chaetothyriales</taxon>
        <taxon>Herpotrichiellaceae</taxon>
        <taxon>Fonsecaea</taxon>
    </lineage>
</organism>
<evidence type="ECO:0000256" key="2">
    <source>
        <dbReference type="SAM" id="MobiDB-lite"/>
    </source>
</evidence>
<dbReference type="RefSeq" id="XP_016636519.1">
    <property type="nucleotide sequence ID" value="XM_016773049.1"/>
</dbReference>
<dbReference type="EMBL" id="KN848064">
    <property type="protein sequence ID" value="KIY02397.1"/>
    <property type="molecule type" value="Genomic_DNA"/>
</dbReference>
<feature type="compositionally biased region" description="Low complexity" evidence="2">
    <location>
        <begin position="162"/>
        <end position="174"/>
    </location>
</feature>
<protein>
    <submittedName>
        <fullName evidence="3">Uncharacterized protein</fullName>
    </submittedName>
</protein>
<reference evidence="3 4" key="1">
    <citation type="submission" date="2015-01" db="EMBL/GenBank/DDBJ databases">
        <title>The Genome Sequence of Fonsecaea multimorphosa CBS 102226.</title>
        <authorList>
            <consortium name="The Broad Institute Genomics Platform"/>
            <person name="Cuomo C."/>
            <person name="de Hoog S."/>
            <person name="Gorbushina A."/>
            <person name="Stielow B."/>
            <person name="Teixiera M."/>
            <person name="Abouelleil A."/>
            <person name="Chapman S.B."/>
            <person name="Priest M."/>
            <person name="Young S.K."/>
            <person name="Wortman J."/>
            <person name="Nusbaum C."/>
            <person name="Birren B."/>
        </authorList>
    </citation>
    <scope>NUCLEOTIDE SEQUENCE [LARGE SCALE GENOMIC DNA]</scope>
    <source>
        <strain evidence="3 4">CBS 102226</strain>
    </source>
</reference>
<dbReference type="OrthoDB" id="5430054at2759"/>
<evidence type="ECO:0000256" key="1">
    <source>
        <dbReference type="SAM" id="Coils"/>
    </source>
</evidence>
<evidence type="ECO:0000313" key="4">
    <source>
        <dbReference type="Proteomes" id="UP000053411"/>
    </source>
</evidence>
<dbReference type="AlphaFoldDB" id="A0A0D2IZD0"/>
<feature type="coiled-coil region" evidence="1">
    <location>
        <begin position="557"/>
        <end position="624"/>
    </location>
</feature>
<sequence>MSALRQKAKVFLGGISSSSAPAAGRSKTGREVNDKAQANEGKAAIMATPSAIAATQAANVAFFPTQRTAPVTSSALEKQSVRVTTAPQIVPDHDPSASQASESRGSAMPIAAEADRFGDGDSVSQIGTDIHELDTEPSSTKMPERRVGLLRSRFSSKHARSAAAAPTELPAEPLKASQRQTGMPELDATGGVIHSQADGQTGTVASRSNKAVDDELYRVDKEIRKAAKGMVDESELDAAFKKRGTSGAFTRLIEAYEPVLEAEKELNNLEDKVREATKGHVQTMEVNAEIRERGPAGGLQLLLDHCQSALKAEQALRRVEDKIRSANHDVRSADLVHAQKTGGAEAMLALVVEDYQVKKSASLILERVAKQIKNASPQTARKEVDAALRSRGAGVESALALLVAAYQPYADAHKELTAIEGELKRVAREMAWTLDVDLILKRSGPEGALRVLIEHLQAKTESLRKLEARYSGLEQSWKKLTGENHALKQEQSQHQANIDDLNANHRFRMANLDETWKDSLEKQQKDVASQAQIADQRHRSEMESREASHRNEIATWRAAMQSVKEKHEIEYKELKTAKENLAQEYNAKVNRIREEFEAREKEARKREMERIEQLRLEAEDLKGELVRRDHFKGLSDPEICNRFTKLAQEVSSFSRVQWEKKKETRWPMQENALRRTENPRKLKQQIVQSTIWMILKERIFHSPFALLGDEGQRIHREWTSEYGEDPSSELPRWPEATEDSESWRFDRIKEYWDASSKKTDSGASRRLKPPYDQSIAAAVDDIRNTVETISTLSPHDLQLIRDFVELAATFWLDVSSLKCRVYLVFPAQGVKALVHRKPATATADLVIQPEVRRRGNAQGQRFVKEQVVTGCEGERTRF</sequence>
<feature type="coiled-coil region" evidence="1">
    <location>
        <begin position="409"/>
        <end position="504"/>
    </location>
</feature>
<keyword evidence="1" id="KW-0175">Coiled coil</keyword>
<accession>A0A0D2IZD0</accession>
<proteinExistence type="predicted"/>
<name>A0A0D2IZD0_9EURO</name>
<gene>
    <name evidence="3" type="ORF">Z520_02535</name>
</gene>
<feature type="compositionally biased region" description="Low complexity" evidence="2">
    <location>
        <begin position="15"/>
        <end position="26"/>
    </location>
</feature>
<dbReference type="GeneID" id="27708281"/>
<evidence type="ECO:0000313" key="3">
    <source>
        <dbReference type="EMBL" id="KIY02397.1"/>
    </source>
</evidence>
<dbReference type="Proteomes" id="UP000053411">
    <property type="component" value="Unassembled WGS sequence"/>
</dbReference>
<feature type="region of interest" description="Disordered" evidence="2">
    <location>
        <begin position="15"/>
        <end position="36"/>
    </location>
</feature>